<evidence type="ECO:0000313" key="2">
    <source>
        <dbReference type="Proteomes" id="UP000004738"/>
    </source>
</evidence>
<dbReference type="Gene3D" id="2.60.120.10">
    <property type="entry name" value="Jelly Rolls"/>
    <property type="match status" value="1"/>
</dbReference>
<dbReference type="InterPro" id="IPR011051">
    <property type="entry name" value="RmlC_Cupin_sf"/>
</dbReference>
<proteinExistence type="predicted"/>
<dbReference type="SUPFAM" id="SSF51182">
    <property type="entry name" value="RmlC-like cupins"/>
    <property type="match status" value="1"/>
</dbReference>
<dbReference type="InterPro" id="IPR014710">
    <property type="entry name" value="RmlC-like_jellyroll"/>
</dbReference>
<organism evidence="1 2">
    <name type="scientific">Solibacillus isronensis B3W22</name>
    <dbReference type="NCBI Taxonomy" id="1224748"/>
    <lineage>
        <taxon>Bacteria</taxon>
        <taxon>Bacillati</taxon>
        <taxon>Bacillota</taxon>
        <taxon>Bacilli</taxon>
        <taxon>Bacillales</taxon>
        <taxon>Caryophanaceae</taxon>
        <taxon>Solibacillus</taxon>
    </lineage>
</organism>
<name>K1KZZ7_9BACL</name>
<dbReference type="AlphaFoldDB" id="K1KZZ7"/>
<dbReference type="Proteomes" id="UP000004738">
    <property type="component" value="Unassembled WGS sequence"/>
</dbReference>
<accession>K1KZZ7</accession>
<dbReference type="PATRIC" id="fig|1224748.3.peg.3118"/>
<gene>
    <name evidence="1" type="ORF">B857_03144</name>
</gene>
<comment type="caution">
    <text evidence="1">The sequence shown here is derived from an EMBL/GenBank/DDBJ whole genome shotgun (WGS) entry which is preliminary data.</text>
</comment>
<dbReference type="RefSeq" id="WP_008407884.1">
    <property type="nucleotide sequence ID" value="NZ_AMCK01000020.1"/>
</dbReference>
<protein>
    <recommendedName>
        <fullName evidence="3">Cupin domain protein</fullName>
    </recommendedName>
</protein>
<reference evidence="1 2" key="1">
    <citation type="journal article" date="2012" name="J. Bacteriol.">
        <title>Draft Genome Sequence of Bacillus isronensis Strain B3W22, Isolated from the Upper Atmosphere.</title>
        <authorList>
            <person name="Shivaji S."/>
            <person name="Ara S."/>
            <person name="Singh S.K."/>
            <person name="Bandi S."/>
            <person name="Singh A."/>
            <person name="Pinnaka A.K."/>
        </authorList>
    </citation>
    <scope>NUCLEOTIDE SEQUENCE [LARGE SCALE GENOMIC DNA]</scope>
    <source>
        <strain evidence="1 2">B3W22</strain>
    </source>
</reference>
<sequence length="111" mass="12415">MQLLNFTKDKAKPVLNYNSIFTTYNKIIKTETPTNFGFIYVEANGLVGRHEAPVPQLFIVIEGEGWVQGKSDEKVKLQMGEAVLWEKGESHVCGSQKGFTAIVIQSVELQI</sequence>
<evidence type="ECO:0008006" key="3">
    <source>
        <dbReference type="Google" id="ProtNLM"/>
    </source>
</evidence>
<dbReference type="EMBL" id="AMCK01000020">
    <property type="protein sequence ID" value="EKB44058.1"/>
    <property type="molecule type" value="Genomic_DNA"/>
</dbReference>
<keyword evidence="2" id="KW-1185">Reference proteome</keyword>
<evidence type="ECO:0000313" key="1">
    <source>
        <dbReference type="EMBL" id="EKB44058.1"/>
    </source>
</evidence>